<gene>
    <name evidence="2" type="ORF">JGS22_016925</name>
</gene>
<comment type="caution">
    <text evidence="2">The sequence shown here is derived from an EMBL/GenBank/DDBJ whole genome shotgun (WGS) entry which is preliminary data.</text>
</comment>
<organism evidence="2 3">
    <name type="scientific">Streptomyces tardus</name>
    <dbReference type="NCBI Taxonomy" id="2780544"/>
    <lineage>
        <taxon>Bacteria</taxon>
        <taxon>Bacillati</taxon>
        <taxon>Actinomycetota</taxon>
        <taxon>Actinomycetes</taxon>
        <taxon>Kitasatosporales</taxon>
        <taxon>Streptomycetaceae</taxon>
        <taxon>Streptomyces</taxon>
    </lineage>
</organism>
<keyword evidence="3" id="KW-1185">Reference proteome</keyword>
<evidence type="ECO:0000256" key="1">
    <source>
        <dbReference type="SAM" id="MobiDB-lite"/>
    </source>
</evidence>
<dbReference type="Proteomes" id="UP000694501">
    <property type="component" value="Unassembled WGS sequence"/>
</dbReference>
<accession>A0A949JIH9</accession>
<reference evidence="2" key="1">
    <citation type="submission" date="2021-06" db="EMBL/GenBank/DDBJ databases">
        <title>Sequencing of actinobacteria type strains.</title>
        <authorList>
            <person name="Nguyen G.-S."/>
            <person name="Wentzel A."/>
        </authorList>
    </citation>
    <scope>NUCLEOTIDE SEQUENCE</scope>
    <source>
        <strain evidence="2">P38-E01</strain>
    </source>
</reference>
<dbReference type="RefSeq" id="WP_211039464.1">
    <property type="nucleotide sequence ID" value="NZ_JAELVF020000001.1"/>
</dbReference>
<feature type="region of interest" description="Disordered" evidence="1">
    <location>
        <begin position="1"/>
        <end position="77"/>
    </location>
</feature>
<dbReference type="EMBL" id="JAELVF020000001">
    <property type="protein sequence ID" value="MBU7599250.1"/>
    <property type="molecule type" value="Genomic_DNA"/>
</dbReference>
<name>A0A949JIH9_9ACTN</name>
<dbReference type="AlphaFoldDB" id="A0A949JIH9"/>
<proteinExistence type="predicted"/>
<sequence length="77" mass="8126">MPVDPGNPDTFEDAEGGIDRAPSSTGPEVPEADAAELRAEMLEESETPPPGPTLGEVDPADAAEQARTVTDEEDDYR</sequence>
<evidence type="ECO:0008006" key="4">
    <source>
        <dbReference type="Google" id="ProtNLM"/>
    </source>
</evidence>
<evidence type="ECO:0000313" key="2">
    <source>
        <dbReference type="EMBL" id="MBU7599250.1"/>
    </source>
</evidence>
<protein>
    <recommendedName>
        <fullName evidence="4">DUF5709 domain-containing protein</fullName>
    </recommendedName>
</protein>
<evidence type="ECO:0000313" key="3">
    <source>
        <dbReference type="Proteomes" id="UP000694501"/>
    </source>
</evidence>